<evidence type="ECO:0000313" key="2">
    <source>
        <dbReference type="Proteomes" id="UP000232722"/>
    </source>
</evidence>
<accession>A0A2N0NSD1</accession>
<dbReference type="VEuPathDB" id="FungiDB:RhiirA1_469807"/>
<gene>
    <name evidence="1" type="ORF">RhiirA5_433072</name>
</gene>
<dbReference type="AlphaFoldDB" id="A0A2N0NSD1"/>
<name>A0A2N0NSD1_9GLOM</name>
<dbReference type="Proteomes" id="UP000232722">
    <property type="component" value="Unassembled WGS sequence"/>
</dbReference>
<dbReference type="VEuPathDB" id="FungiDB:RhiirFUN_001684"/>
<reference evidence="1 2" key="1">
    <citation type="submission" date="2016-04" db="EMBL/GenBank/DDBJ databases">
        <title>Genome analyses suggest a sexual origin of heterokaryosis in a supposedly ancient asexual fungus.</title>
        <authorList>
            <person name="Ropars J."/>
            <person name="Sedzielewska K."/>
            <person name="Noel J."/>
            <person name="Charron P."/>
            <person name="Farinelli L."/>
            <person name="Marton T."/>
            <person name="Kruger M."/>
            <person name="Pelin A."/>
            <person name="Brachmann A."/>
            <person name="Corradi N."/>
        </authorList>
    </citation>
    <scope>NUCLEOTIDE SEQUENCE [LARGE SCALE GENOMIC DNA]</scope>
    <source>
        <strain evidence="1 2">A5</strain>
    </source>
</reference>
<dbReference type="EMBL" id="LLXJ01003181">
    <property type="protein sequence ID" value="PKB97484.1"/>
    <property type="molecule type" value="Genomic_DNA"/>
</dbReference>
<evidence type="ECO:0000313" key="1">
    <source>
        <dbReference type="EMBL" id="PKB97484.1"/>
    </source>
</evidence>
<sequence length="153" mass="18249">MEKYGSSAIHAILKIKKVINARKQKINADAIDAIDQIPVELIELLIPDVDEYTWIYHHMYSNAKKFKLITYYYCCSQCESLAKKVRKHYDPQKHQIKHLLHATKPNVSIQPEIKQFIFDNIDLLPREIYKRLIECGLDIKIRQKQVHFWWTEL</sequence>
<dbReference type="VEuPathDB" id="FungiDB:FUN_005520"/>
<organism evidence="1 2">
    <name type="scientific">Rhizophagus irregularis</name>
    <dbReference type="NCBI Taxonomy" id="588596"/>
    <lineage>
        <taxon>Eukaryota</taxon>
        <taxon>Fungi</taxon>
        <taxon>Fungi incertae sedis</taxon>
        <taxon>Mucoromycota</taxon>
        <taxon>Glomeromycotina</taxon>
        <taxon>Glomeromycetes</taxon>
        <taxon>Glomerales</taxon>
        <taxon>Glomeraceae</taxon>
        <taxon>Rhizophagus</taxon>
    </lineage>
</organism>
<proteinExistence type="predicted"/>
<protein>
    <submittedName>
        <fullName evidence="1">Uncharacterized protein</fullName>
    </submittedName>
</protein>
<comment type="caution">
    <text evidence="1">The sequence shown here is derived from an EMBL/GenBank/DDBJ whole genome shotgun (WGS) entry which is preliminary data.</text>
</comment>
<reference evidence="1 2" key="2">
    <citation type="submission" date="2017-09" db="EMBL/GenBank/DDBJ databases">
        <title>Extensive intraspecific genome diversity in a model arbuscular mycorrhizal fungus.</title>
        <authorList>
            <person name="Chen E.C."/>
            <person name="Morin E."/>
            <person name="Beaudet D."/>
            <person name="Noel J."/>
            <person name="Ndikumana S."/>
            <person name="Charron P."/>
            <person name="St-Onge C."/>
            <person name="Giorgi J."/>
            <person name="Grigoriev I.V."/>
            <person name="Roux C."/>
            <person name="Martin F.M."/>
            <person name="Corradi N."/>
        </authorList>
    </citation>
    <scope>NUCLEOTIDE SEQUENCE [LARGE SCALE GENOMIC DNA]</scope>
    <source>
        <strain evidence="1 2">A5</strain>
    </source>
</reference>